<dbReference type="GO" id="GO:0005634">
    <property type="term" value="C:nucleus"/>
    <property type="evidence" value="ECO:0007669"/>
    <property type="project" value="UniProtKB-SubCell"/>
</dbReference>
<dbReference type="Pfam" id="PF06470">
    <property type="entry name" value="SMC_hinge"/>
    <property type="match status" value="1"/>
</dbReference>
<dbReference type="Proteomes" id="UP001314229">
    <property type="component" value="Unassembled WGS sequence"/>
</dbReference>
<evidence type="ECO:0000256" key="10">
    <source>
        <dbReference type="SAM" id="MobiDB-lite"/>
    </source>
</evidence>
<feature type="coiled-coil region" evidence="9">
    <location>
        <begin position="235"/>
        <end position="262"/>
    </location>
</feature>
<dbReference type="PIRSF" id="PIRSF005719">
    <property type="entry name" value="SMC"/>
    <property type="match status" value="1"/>
</dbReference>
<dbReference type="Gene3D" id="1.20.1060.20">
    <property type="match status" value="1"/>
</dbReference>
<evidence type="ECO:0000256" key="8">
    <source>
        <dbReference type="PIRNR" id="PIRNR005719"/>
    </source>
</evidence>
<dbReference type="InterPro" id="IPR027417">
    <property type="entry name" value="P-loop_NTPase"/>
</dbReference>
<keyword evidence="13" id="KW-1185">Reference proteome</keyword>
<dbReference type="InterPro" id="IPR036277">
    <property type="entry name" value="SMC_hinge_sf"/>
</dbReference>
<dbReference type="SUPFAM" id="SSF75553">
    <property type="entry name" value="Smc hinge domain"/>
    <property type="match status" value="1"/>
</dbReference>
<feature type="compositionally biased region" description="Basic and acidic residues" evidence="10">
    <location>
        <begin position="1312"/>
        <end position="1329"/>
    </location>
</feature>
<dbReference type="InterPro" id="IPR000949">
    <property type="entry name" value="ELM2_dom"/>
</dbReference>
<comment type="caution">
    <text evidence="12">The sequence shown here is derived from an EMBL/GenBank/DDBJ whole genome shotgun (WGS) entry which is preliminary data.</text>
</comment>
<gene>
    <name evidence="12" type="ORF">FSCOSCO3_A001565</name>
</gene>
<sequence length="1329" mass="152961">MSRLLLVYRLLMLQLKSFKYSPSMRLEKLHYPVELFRELMVTSRQSVRHYFTRLSLKEKTLYTGCKCFTDRINSEHKMGYLRQIDIENFKSWRGKQVIGPFMRFNCIIGTNGSGKSNVMDALSFAMGERAASLRVKHLRELIHGAHIGQPVSRSGSVAMRYRDDLDQETVYCRIISGDSSEYRINGVHVTLAKYLEELEKIGIVTRARNCLVFQGAVESIALKDPKERTKMFELISQSKEFAAEYEKKKEALQRAKEDTQFQFNKKKSATAERKQVSMEKTEAQKYQTLVDDLHQNRLQLSLAELYHNEKGIGVLSDTLTEEQQTAAAQNNILVNSDQTLKTYKKEHGRLTRELQHMEKEIRAQEHVLSQSRSQYIKAKVNTSHHKKKADGIRDTLKKGQKQITIKEQDLAEGRQEIAELERTWKNYEKQAKKEGVSRMDIELDEDQLERYKELKELVRKQSAVLSQQADKLDWEVKADIEKMAFDQRRKKEVEVGIRNNQTQLEDLTRRAEKLEEYTMMCQSTLDESRQLEESLTAELQQGRQRSVVVNEELGQVLEELGSASVDSHESKRQLRRKEVLERLRRLFPESVYGRLFDVCSPIHKKYQLAVTKVLGHFMNAIVVTSEKVARDCIAFLKEERAEPETFLPIDYLEVSPLNERLREVPGVKMVVDVIQVNNSTGAGQLRKVVQFVCGNALVCENIKEARSVAFDRKERIKTVALDGTLFAKSGIISGGSSDLRTKARCWDEKAVAKLKERKEQLMSEIRDLMKLKRKESDLKQIIAQAQGAQTRLRYSKTEMDNIRKKNILKCQAEISRMESEIANLESQIQMQQESVEAKNAKMEKIRNQIEKMEDVVFDDFCAEIGLNSIREYEQEHLKHQAELDKKRLEFESHCARLNAQLEYNQEQLKQQKKKLQKMVDTIEEEERTVVDQKKVEETLLVAVEEGDNKLLELKDELQSKKSKVAAAKSELDQKTRHHQEFNKELVKLQRNVMSAETALEQKRLARHNLLLACKIQGLPITLLSGSLDEISEVQLDTESESTSATMDIYDREAQLVIDYSGLNEELRSARSVQEVEACVEKLKESVSSIEEVLHRTPTPNLKALEKMRDVKDKLQGVTEAFDASTRSARKCSQEFEQVKARRFHRFNQCFEHVSVIIDQIYKRICRNRSAQAILSAENPDEPYLGGINYNCVAPGKRFMSMDNLSGGEKAIAALALLFAIHSFLPAPFFILDEVDAALDNSNIGKVTSFIREESRNNMQIIVISLKEEFFSKADALLGVYSDFDVCMLSRILTLDLRPYPLVEEENGSQTETESREARREDSRSQESSA</sequence>
<name>A0AAV1N5S3_SCOSC</name>
<evidence type="ECO:0000256" key="9">
    <source>
        <dbReference type="SAM" id="Coils"/>
    </source>
</evidence>
<protein>
    <recommendedName>
        <fullName evidence="8">Structural maintenance of chromosomes protein</fullName>
    </recommendedName>
</protein>
<keyword evidence="5 9" id="KW-0175">Coiled coil</keyword>
<dbReference type="PANTHER" id="PTHR18937:SF147">
    <property type="entry name" value="STRUCTURAL MAINTENANCE OF CHROMOSOMES PROTEIN 1B"/>
    <property type="match status" value="1"/>
</dbReference>
<feature type="domain" description="ELM2" evidence="11">
    <location>
        <begin position="867"/>
        <end position="975"/>
    </location>
</feature>
<comment type="similarity">
    <text evidence="3">Belongs to the SMC family. SMC1 subfamily.</text>
</comment>
<dbReference type="InterPro" id="IPR024704">
    <property type="entry name" value="SMC"/>
</dbReference>
<evidence type="ECO:0000313" key="12">
    <source>
        <dbReference type="EMBL" id="CAK6954538.1"/>
    </source>
</evidence>
<dbReference type="InterPro" id="IPR003395">
    <property type="entry name" value="RecF/RecN/SMC_N"/>
</dbReference>
<comment type="subcellular location">
    <subcellularLocation>
        <location evidence="2">Chromosome</location>
    </subcellularLocation>
    <subcellularLocation>
        <location evidence="1 8">Nucleus</location>
    </subcellularLocation>
</comment>
<evidence type="ECO:0000256" key="3">
    <source>
        <dbReference type="ARBA" id="ARBA00005597"/>
    </source>
</evidence>
<dbReference type="CDD" id="cd03275">
    <property type="entry name" value="ABC_SMC1_euk"/>
    <property type="match status" value="1"/>
</dbReference>
<proteinExistence type="inferred from homology"/>
<dbReference type="FunFam" id="3.40.50.300:FF:000564">
    <property type="entry name" value="Structural maintenance of chromosomes 1A"/>
    <property type="match status" value="1"/>
</dbReference>
<organism evidence="12 13">
    <name type="scientific">Scomber scombrus</name>
    <name type="common">Atlantic mackerel</name>
    <name type="synonym">Scomber vernalis</name>
    <dbReference type="NCBI Taxonomy" id="13677"/>
    <lineage>
        <taxon>Eukaryota</taxon>
        <taxon>Metazoa</taxon>
        <taxon>Chordata</taxon>
        <taxon>Craniata</taxon>
        <taxon>Vertebrata</taxon>
        <taxon>Euteleostomi</taxon>
        <taxon>Actinopterygii</taxon>
        <taxon>Neopterygii</taxon>
        <taxon>Teleostei</taxon>
        <taxon>Neoteleostei</taxon>
        <taxon>Acanthomorphata</taxon>
        <taxon>Pelagiaria</taxon>
        <taxon>Scombriformes</taxon>
        <taxon>Scombridae</taxon>
        <taxon>Scomber</taxon>
    </lineage>
</organism>
<evidence type="ECO:0000313" key="13">
    <source>
        <dbReference type="Proteomes" id="UP001314229"/>
    </source>
</evidence>
<feature type="coiled-coil region" evidence="9">
    <location>
        <begin position="497"/>
        <end position="545"/>
    </location>
</feature>
<feature type="region of interest" description="Disordered" evidence="10">
    <location>
        <begin position="1303"/>
        <end position="1329"/>
    </location>
</feature>
<evidence type="ECO:0000256" key="1">
    <source>
        <dbReference type="ARBA" id="ARBA00004123"/>
    </source>
</evidence>
<evidence type="ECO:0000259" key="11">
    <source>
        <dbReference type="PROSITE" id="PS51156"/>
    </source>
</evidence>
<dbReference type="GO" id="GO:0003677">
    <property type="term" value="F:DNA binding"/>
    <property type="evidence" value="ECO:0007669"/>
    <property type="project" value="TreeGrafter"/>
</dbReference>
<keyword evidence="4" id="KW-0158">Chromosome</keyword>
<dbReference type="FunFam" id="1.20.1060.20:FF:000001">
    <property type="entry name" value="Structural maintenance of chromosomes 1A"/>
    <property type="match status" value="1"/>
</dbReference>
<keyword evidence="7" id="KW-0131">Cell cycle</keyword>
<accession>A0AAV1N5S3</accession>
<feature type="coiled-coil region" evidence="9">
    <location>
        <begin position="340"/>
        <end position="374"/>
    </location>
</feature>
<evidence type="ECO:0000256" key="2">
    <source>
        <dbReference type="ARBA" id="ARBA00004286"/>
    </source>
</evidence>
<dbReference type="GO" id="GO:0005524">
    <property type="term" value="F:ATP binding"/>
    <property type="evidence" value="ECO:0007669"/>
    <property type="project" value="InterPro"/>
</dbReference>
<dbReference type="GO" id="GO:0007062">
    <property type="term" value="P:sister chromatid cohesion"/>
    <property type="evidence" value="ECO:0007669"/>
    <property type="project" value="InterPro"/>
</dbReference>
<evidence type="ECO:0000256" key="5">
    <source>
        <dbReference type="ARBA" id="ARBA00023054"/>
    </source>
</evidence>
<dbReference type="Pfam" id="PF02463">
    <property type="entry name" value="SMC_N"/>
    <property type="match status" value="1"/>
</dbReference>
<feature type="coiled-coil region" evidence="9">
    <location>
        <begin position="751"/>
        <end position="1005"/>
    </location>
</feature>
<feature type="coiled-coil region" evidence="9">
    <location>
        <begin position="403"/>
        <end position="461"/>
    </location>
</feature>
<dbReference type="InterPro" id="IPR028468">
    <property type="entry name" value="Smc1_ABC"/>
</dbReference>
<evidence type="ECO:0000256" key="7">
    <source>
        <dbReference type="ARBA" id="ARBA00023306"/>
    </source>
</evidence>
<dbReference type="InterPro" id="IPR010935">
    <property type="entry name" value="SMC_hinge"/>
</dbReference>
<dbReference type="Gene3D" id="3.30.70.1620">
    <property type="match status" value="1"/>
</dbReference>
<reference evidence="12 13" key="1">
    <citation type="submission" date="2024-01" db="EMBL/GenBank/DDBJ databases">
        <authorList>
            <person name="Alioto T."/>
            <person name="Alioto T."/>
            <person name="Gomez Garrido J."/>
        </authorList>
    </citation>
    <scope>NUCLEOTIDE SEQUENCE [LARGE SCALE GENOMIC DNA]</scope>
</reference>
<evidence type="ECO:0000256" key="6">
    <source>
        <dbReference type="ARBA" id="ARBA00023242"/>
    </source>
</evidence>
<keyword evidence="6 8" id="KW-0539">Nucleus</keyword>
<dbReference type="SUPFAM" id="SSF52540">
    <property type="entry name" value="P-loop containing nucleoside triphosphate hydrolases"/>
    <property type="match status" value="1"/>
</dbReference>
<dbReference type="GO" id="GO:0016887">
    <property type="term" value="F:ATP hydrolysis activity"/>
    <property type="evidence" value="ECO:0007669"/>
    <property type="project" value="InterPro"/>
</dbReference>
<dbReference type="Gene3D" id="3.40.50.300">
    <property type="entry name" value="P-loop containing nucleotide triphosphate hydrolases"/>
    <property type="match status" value="2"/>
</dbReference>
<dbReference type="PANTHER" id="PTHR18937">
    <property type="entry name" value="STRUCTURAL MAINTENANCE OF CHROMOSOMES SMC FAMILY MEMBER"/>
    <property type="match status" value="1"/>
</dbReference>
<dbReference type="PROSITE" id="PS51156">
    <property type="entry name" value="ELM2"/>
    <property type="match status" value="1"/>
</dbReference>
<dbReference type="SMART" id="SM00968">
    <property type="entry name" value="SMC_hinge"/>
    <property type="match status" value="1"/>
</dbReference>
<dbReference type="GO" id="GO:0030893">
    <property type="term" value="C:meiotic cohesin complex"/>
    <property type="evidence" value="ECO:0007669"/>
    <property type="project" value="TreeGrafter"/>
</dbReference>
<evidence type="ECO:0000256" key="4">
    <source>
        <dbReference type="ARBA" id="ARBA00022454"/>
    </source>
</evidence>
<dbReference type="EMBL" id="CAWUFR010000017">
    <property type="protein sequence ID" value="CAK6954538.1"/>
    <property type="molecule type" value="Genomic_DNA"/>
</dbReference>